<dbReference type="EMBL" id="FN648319">
    <property type="protein sequence ID" value="CBJ30289.1"/>
    <property type="molecule type" value="Genomic_DNA"/>
</dbReference>
<evidence type="ECO:0000256" key="1">
    <source>
        <dbReference type="SAM" id="MobiDB-lite"/>
    </source>
</evidence>
<feature type="compositionally biased region" description="Gly residues" evidence="1">
    <location>
        <begin position="20"/>
        <end position="30"/>
    </location>
</feature>
<dbReference type="AlphaFoldDB" id="D7FP22"/>
<dbReference type="OMA" id="WIAPMIN"/>
<reference evidence="3 4" key="1">
    <citation type="journal article" date="2010" name="Nature">
        <title>The Ectocarpus genome and the independent evolution of multicellularity in brown algae.</title>
        <authorList>
            <person name="Cock J.M."/>
            <person name="Sterck L."/>
            <person name="Rouze P."/>
            <person name="Scornet D."/>
            <person name="Allen A.E."/>
            <person name="Amoutzias G."/>
            <person name="Anthouard V."/>
            <person name="Artiguenave F."/>
            <person name="Aury J.M."/>
            <person name="Badger J.H."/>
            <person name="Beszteri B."/>
            <person name="Billiau K."/>
            <person name="Bonnet E."/>
            <person name="Bothwell J.H."/>
            <person name="Bowler C."/>
            <person name="Boyen C."/>
            <person name="Brownlee C."/>
            <person name="Carrano C.J."/>
            <person name="Charrier B."/>
            <person name="Cho G.Y."/>
            <person name="Coelho S.M."/>
            <person name="Collen J."/>
            <person name="Corre E."/>
            <person name="Da Silva C."/>
            <person name="Delage L."/>
            <person name="Delaroque N."/>
            <person name="Dittami S.M."/>
            <person name="Doulbeau S."/>
            <person name="Elias M."/>
            <person name="Farnham G."/>
            <person name="Gachon C.M."/>
            <person name="Gschloessl B."/>
            <person name="Heesch S."/>
            <person name="Jabbari K."/>
            <person name="Jubin C."/>
            <person name="Kawai H."/>
            <person name="Kimura K."/>
            <person name="Kloareg B."/>
            <person name="Kupper F.C."/>
            <person name="Lang D."/>
            <person name="Le Bail A."/>
            <person name="Leblanc C."/>
            <person name="Lerouge P."/>
            <person name="Lohr M."/>
            <person name="Lopez P.J."/>
            <person name="Martens C."/>
            <person name="Maumus F."/>
            <person name="Michel G."/>
            <person name="Miranda-Saavedra D."/>
            <person name="Morales J."/>
            <person name="Moreau H."/>
            <person name="Motomura T."/>
            <person name="Nagasato C."/>
            <person name="Napoli C.A."/>
            <person name="Nelson D.R."/>
            <person name="Nyvall-Collen P."/>
            <person name="Peters A.F."/>
            <person name="Pommier C."/>
            <person name="Potin P."/>
            <person name="Poulain J."/>
            <person name="Quesneville H."/>
            <person name="Read B."/>
            <person name="Rensing S.A."/>
            <person name="Ritter A."/>
            <person name="Rousvoal S."/>
            <person name="Samanta M."/>
            <person name="Samson G."/>
            <person name="Schroeder D.C."/>
            <person name="Segurens B."/>
            <person name="Strittmatter M."/>
            <person name="Tonon T."/>
            <person name="Tregear J.W."/>
            <person name="Valentin K."/>
            <person name="von Dassow P."/>
            <person name="Yamagishi T."/>
            <person name="Van de Peer Y."/>
            <person name="Wincker P."/>
        </authorList>
    </citation>
    <scope>NUCLEOTIDE SEQUENCE [LARGE SCALE GENOMIC DNA]</scope>
    <source>
        <strain evidence="4">Ec32 / CCAP1310/4</strain>
    </source>
</reference>
<dbReference type="Proteomes" id="UP000002630">
    <property type="component" value="Linkage Group LG03"/>
</dbReference>
<keyword evidence="2" id="KW-1133">Transmembrane helix</keyword>
<gene>
    <name evidence="3" type="ORF">Esi_0184_0036</name>
</gene>
<organism evidence="3 4">
    <name type="scientific">Ectocarpus siliculosus</name>
    <name type="common">Brown alga</name>
    <name type="synonym">Conferva siliculosa</name>
    <dbReference type="NCBI Taxonomy" id="2880"/>
    <lineage>
        <taxon>Eukaryota</taxon>
        <taxon>Sar</taxon>
        <taxon>Stramenopiles</taxon>
        <taxon>Ochrophyta</taxon>
        <taxon>PX clade</taxon>
        <taxon>Phaeophyceae</taxon>
        <taxon>Ectocarpales</taxon>
        <taxon>Ectocarpaceae</taxon>
        <taxon>Ectocarpus</taxon>
    </lineage>
</organism>
<evidence type="ECO:0000313" key="4">
    <source>
        <dbReference type="Proteomes" id="UP000002630"/>
    </source>
</evidence>
<evidence type="ECO:0000313" key="3">
    <source>
        <dbReference type="EMBL" id="CBJ30289.1"/>
    </source>
</evidence>
<keyword evidence="4" id="KW-1185">Reference proteome</keyword>
<accession>D7FP22</accession>
<feature type="transmembrane region" description="Helical" evidence="2">
    <location>
        <begin position="127"/>
        <end position="150"/>
    </location>
</feature>
<dbReference type="eggNOG" id="ENOG502S2PZ">
    <property type="taxonomic scope" value="Eukaryota"/>
</dbReference>
<name>D7FP22_ECTSI</name>
<dbReference type="InParanoid" id="D7FP22"/>
<keyword evidence="2" id="KW-0812">Transmembrane</keyword>
<sequence>MRRRPVESEGGDTPLFSLDGGSGSGGGGGAYPSVTAPTSSYTRPTPRKVELQHHGSIQAFNEDRRVEDMILKVAGKSPPWLANFLRAFAPFVTLTFTIANIVGPVVVRFYALLYKVYKILPVNVLGMIYGLVMCFFGGFFHVTIAAIEAFNMTGGEKVMLCVHDLKQDIKALHYASKEDDKRDDDHDGIPDVKQISPEKLLTRKTALALRVINPDRATNAITGIWQGYMGVLVVLKFRFAKVVALAVSIGNNLRPIVAKIFGPALAFVIPREYHQWIAPMINYFCKFVAMTVAWWIQRLISTVQSAIKGGLLFSRSLMYFVSEVTPLKLDPDHSFLDEVLGWTLAACGAYFQTSINWDLPWAVDLFLWPAYLLETFLKWSVTWMDVPAQPA</sequence>
<keyword evidence="2" id="KW-0472">Membrane</keyword>
<protein>
    <submittedName>
        <fullName evidence="3">Uncharacterized protein</fullName>
    </submittedName>
</protein>
<proteinExistence type="predicted"/>
<feature type="region of interest" description="Disordered" evidence="1">
    <location>
        <begin position="1"/>
        <end position="45"/>
    </location>
</feature>
<dbReference type="OrthoDB" id="427138at2759"/>
<dbReference type="EMBL" id="FN649728">
    <property type="protein sequence ID" value="CBJ30289.1"/>
    <property type="molecule type" value="Genomic_DNA"/>
</dbReference>
<feature type="transmembrane region" description="Helical" evidence="2">
    <location>
        <begin position="84"/>
        <end position="107"/>
    </location>
</feature>
<evidence type="ECO:0000256" key="2">
    <source>
        <dbReference type="SAM" id="Phobius"/>
    </source>
</evidence>